<dbReference type="EMBL" id="BTSX01000006">
    <property type="protein sequence ID" value="GMT07686.1"/>
    <property type="molecule type" value="Genomic_DNA"/>
</dbReference>
<organism evidence="1 2">
    <name type="scientific">Pristionchus entomophagus</name>
    <dbReference type="NCBI Taxonomy" id="358040"/>
    <lineage>
        <taxon>Eukaryota</taxon>
        <taxon>Metazoa</taxon>
        <taxon>Ecdysozoa</taxon>
        <taxon>Nematoda</taxon>
        <taxon>Chromadorea</taxon>
        <taxon>Rhabditida</taxon>
        <taxon>Rhabditina</taxon>
        <taxon>Diplogasteromorpha</taxon>
        <taxon>Diplogasteroidea</taxon>
        <taxon>Neodiplogasteridae</taxon>
        <taxon>Pristionchus</taxon>
    </lineage>
</organism>
<feature type="non-terminal residue" evidence="1">
    <location>
        <position position="122"/>
    </location>
</feature>
<feature type="non-terminal residue" evidence="1">
    <location>
        <position position="1"/>
    </location>
</feature>
<gene>
    <name evidence="1" type="ORF">PENTCL1PPCAC_29860</name>
</gene>
<evidence type="ECO:0000313" key="2">
    <source>
        <dbReference type="Proteomes" id="UP001432027"/>
    </source>
</evidence>
<sequence>RLDSRPQEIHKALGQNPFCGSFKGGHSLKNGTIIDVPSEIARRLQWLRTDRTELFWTRKASDEFHSFETSLLTSIAKSNANFTFNNVYEQFCLPKEDICTFYNPVNLHSYYYDDAGHVAKDG</sequence>
<dbReference type="AlphaFoldDB" id="A0AAV5UMP9"/>
<reference evidence="1" key="1">
    <citation type="submission" date="2023-10" db="EMBL/GenBank/DDBJ databases">
        <title>Genome assembly of Pristionchus species.</title>
        <authorList>
            <person name="Yoshida K."/>
            <person name="Sommer R.J."/>
        </authorList>
    </citation>
    <scope>NUCLEOTIDE SEQUENCE</scope>
    <source>
        <strain evidence="1">RS0144</strain>
    </source>
</reference>
<comment type="caution">
    <text evidence="1">The sequence shown here is derived from an EMBL/GenBank/DDBJ whole genome shotgun (WGS) entry which is preliminary data.</text>
</comment>
<accession>A0AAV5UMP9</accession>
<proteinExistence type="predicted"/>
<evidence type="ECO:0000313" key="1">
    <source>
        <dbReference type="EMBL" id="GMT07686.1"/>
    </source>
</evidence>
<name>A0AAV5UMP9_9BILA</name>
<protein>
    <submittedName>
        <fullName evidence="1">Uncharacterized protein</fullName>
    </submittedName>
</protein>
<dbReference type="Proteomes" id="UP001432027">
    <property type="component" value="Unassembled WGS sequence"/>
</dbReference>
<keyword evidence="2" id="KW-1185">Reference proteome</keyword>